<evidence type="ECO:0000313" key="3">
    <source>
        <dbReference type="WBParaSite" id="scf7180000419726.g4234"/>
    </source>
</evidence>
<name>A0A915NL16_9BILA</name>
<protein>
    <submittedName>
        <fullName evidence="3">Uncharacterized protein</fullName>
    </submittedName>
</protein>
<dbReference type="Proteomes" id="UP000887560">
    <property type="component" value="Unplaced"/>
</dbReference>
<dbReference type="WBParaSite" id="scf7180000419726.g4234">
    <property type="protein sequence ID" value="scf7180000419726.g4234"/>
    <property type="gene ID" value="scf7180000419726.g4234"/>
</dbReference>
<dbReference type="AlphaFoldDB" id="A0A915NL16"/>
<keyword evidence="2" id="KW-1185">Reference proteome</keyword>
<organism evidence="2 3">
    <name type="scientific">Meloidogyne floridensis</name>
    <dbReference type="NCBI Taxonomy" id="298350"/>
    <lineage>
        <taxon>Eukaryota</taxon>
        <taxon>Metazoa</taxon>
        <taxon>Ecdysozoa</taxon>
        <taxon>Nematoda</taxon>
        <taxon>Chromadorea</taxon>
        <taxon>Rhabditida</taxon>
        <taxon>Tylenchina</taxon>
        <taxon>Tylenchomorpha</taxon>
        <taxon>Tylenchoidea</taxon>
        <taxon>Meloidogynidae</taxon>
        <taxon>Meloidogyninae</taxon>
        <taxon>Meloidogyne</taxon>
    </lineage>
</organism>
<reference evidence="3" key="1">
    <citation type="submission" date="2022-11" db="UniProtKB">
        <authorList>
            <consortium name="WormBaseParasite"/>
        </authorList>
    </citation>
    <scope>IDENTIFICATION</scope>
</reference>
<sequence length="74" mass="8560">MFGSAEKKFKDEKKIVIQQQKANAEKAAELEKQEADLKAEKEKLKKNKKQTSSYVHYQPNSVYLTNGEFLNLLL</sequence>
<evidence type="ECO:0000256" key="1">
    <source>
        <dbReference type="SAM" id="Coils"/>
    </source>
</evidence>
<accession>A0A915NL16</accession>
<proteinExistence type="predicted"/>
<feature type="coiled-coil region" evidence="1">
    <location>
        <begin position="20"/>
        <end position="50"/>
    </location>
</feature>
<evidence type="ECO:0000313" key="2">
    <source>
        <dbReference type="Proteomes" id="UP000887560"/>
    </source>
</evidence>
<keyword evidence="1" id="KW-0175">Coiled coil</keyword>